<feature type="domain" description="Citrate transporter-like" evidence="7">
    <location>
        <begin position="44"/>
        <end position="388"/>
    </location>
</feature>
<feature type="transmembrane region" description="Helical" evidence="6">
    <location>
        <begin position="428"/>
        <end position="448"/>
    </location>
</feature>
<dbReference type="GO" id="GO:0008514">
    <property type="term" value="F:organic anion transmembrane transporter activity"/>
    <property type="evidence" value="ECO:0007669"/>
    <property type="project" value="UniProtKB-ARBA"/>
</dbReference>
<feature type="transmembrane region" description="Helical" evidence="6">
    <location>
        <begin position="6"/>
        <end position="24"/>
    </location>
</feature>
<dbReference type="RefSeq" id="WP_051803578.1">
    <property type="nucleotide sequence ID" value="NZ_FOIX01000002.1"/>
</dbReference>
<feature type="transmembrane region" description="Helical" evidence="6">
    <location>
        <begin position="167"/>
        <end position="187"/>
    </location>
</feature>
<proteinExistence type="predicted"/>
<feature type="transmembrane region" description="Helical" evidence="6">
    <location>
        <begin position="343"/>
        <end position="376"/>
    </location>
</feature>
<feature type="transmembrane region" description="Helical" evidence="6">
    <location>
        <begin position="53"/>
        <end position="71"/>
    </location>
</feature>
<keyword evidence="3 6" id="KW-0812">Transmembrane</keyword>
<evidence type="ECO:0000256" key="2">
    <source>
        <dbReference type="ARBA" id="ARBA00022448"/>
    </source>
</evidence>
<dbReference type="EMBL" id="LR134441">
    <property type="protein sequence ID" value="VEI01556.1"/>
    <property type="molecule type" value="Genomic_DNA"/>
</dbReference>
<dbReference type="Pfam" id="PF03600">
    <property type="entry name" value="CitMHS"/>
    <property type="match status" value="1"/>
</dbReference>
<evidence type="ECO:0000256" key="5">
    <source>
        <dbReference type="ARBA" id="ARBA00023136"/>
    </source>
</evidence>
<dbReference type="NCBIfam" id="TIGR00785">
    <property type="entry name" value="dass"/>
    <property type="match status" value="1"/>
</dbReference>
<dbReference type="STRING" id="266748.HY04_03710"/>
<dbReference type="GO" id="GO:0005886">
    <property type="term" value="C:plasma membrane"/>
    <property type="evidence" value="ECO:0007669"/>
    <property type="project" value="TreeGrafter"/>
</dbReference>
<evidence type="ECO:0000313" key="8">
    <source>
        <dbReference type="EMBL" id="VEI01556.1"/>
    </source>
</evidence>
<evidence type="ECO:0000313" key="9">
    <source>
        <dbReference type="Proteomes" id="UP000270036"/>
    </source>
</evidence>
<keyword evidence="5 6" id="KW-0472">Membrane</keyword>
<dbReference type="PANTHER" id="PTHR10283">
    <property type="entry name" value="SOLUTE CARRIER FAMILY 13 MEMBER"/>
    <property type="match status" value="1"/>
</dbReference>
<evidence type="ECO:0000256" key="3">
    <source>
        <dbReference type="ARBA" id="ARBA00022692"/>
    </source>
</evidence>
<dbReference type="CDD" id="cd01115">
    <property type="entry name" value="SLC13_permease"/>
    <property type="match status" value="1"/>
</dbReference>
<gene>
    <name evidence="8" type="primary">sdcS</name>
    <name evidence="8" type="ORF">NCTC13489_02826</name>
</gene>
<evidence type="ECO:0000256" key="1">
    <source>
        <dbReference type="ARBA" id="ARBA00004141"/>
    </source>
</evidence>
<dbReference type="KEGG" id="cant:NCTC13489_02826"/>
<dbReference type="InterPro" id="IPR001898">
    <property type="entry name" value="SLC13A/DASS"/>
</dbReference>
<dbReference type="Proteomes" id="UP000270036">
    <property type="component" value="Chromosome"/>
</dbReference>
<dbReference type="PANTHER" id="PTHR10283:SF82">
    <property type="entry name" value="SOLUTE CARRIER FAMILY 13 MEMBER 2"/>
    <property type="match status" value="1"/>
</dbReference>
<feature type="transmembrane region" description="Helical" evidence="6">
    <location>
        <begin position="122"/>
        <end position="155"/>
    </location>
</feature>
<sequence length="450" mass="49342">MLKHKINLTGLFIAITVFIVLLFLPVFDSQKAQYAFALLAMVAILWITESIPLPLTSLLIPVGAIFLQLLSPKDAFTEFANPILFLFMGGFVLAGALSYHSLDKMLAQKLIKLAGGNFYRSAIFLMLSTALTAFFVSNTSSTAMMIPLALGMLVLVDKDTVSPESKFLMLGIAYSANIGGIVTIISSPPNAIGAAILNINFLTWLKYSVPIFLITFPVMITVLTLYFKPDRKMSIGVMTFEKETAAPLKTLIFIFLLTVILWMMDGILSPLLHIDNSFNSLVAIFAIFLIYITKVLSWDKILKSINWEILLLFGGGLTLGFIIEESGLGEILIGKISSLITLVPIYVFLLAIVIFSIILTEFMSNTASAAMMLPLLFSLATQLEINPVLLLLPATIAASFGFMMPAGTPPNAMVFSSGYVPQKDMLKAGLIVNVLVALIVTTYFYFIFYH</sequence>
<feature type="transmembrane region" description="Helical" evidence="6">
    <location>
        <begin position="388"/>
        <end position="408"/>
    </location>
</feature>
<comment type="subcellular location">
    <subcellularLocation>
        <location evidence="1">Membrane</location>
        <topology evidence="1">Multi-pass membrane protein</topology>
    </subcellularLocation>
</comment>
<dbReference type="InterPro" id="IPR004680">
    <property type="entry name" value="Cit_transptr-like_dom"/>
</dbReference>
<reference evidence="8 9" key="1">
    <citation type="submission" date="2018-12" db="EMBL/GenBank/DDBJ databases">
        <authorList>
            <consortium name="Pathogen Informatics"/>
        </authorList>
    </citation>
    <scope>NUCLEOTIDE SEQUENCE [LARGE SCALE GENOMIC DNA]</scope>
    <source>
        <strain evidence="8 9">NCTC13489</strain>
    </source>
</reference>
<feature type="transmembrane region" description="Helical" evidence="6">
    <location>
        <begin position="276"/>
        <end position="293"/>
    </location>
</feature>
<dbReference type="AlphaFoldDB" id="A0A448NUW0"/>
<evidence type="ECO:0000256" key="4">
    <source>
        <dbReference type="ARBA" id="ARBA00022989"/>
    </source>
</evidence>
<evidence type="ECO:0000256" key="6">
    <source>
        <dbReference type="SAM" id="Phobius"/>
    </source>
</evidence>
<keyword evidence="2" id="KW-0813">Transport</keyword>
<name>A0A448NUW0_9FLAO</name>
<feature type="transmembrane region" description="Helical" evidence="6">
    <location>
        <begin position="248"/>
        <end position="264"/>
    </location>
</feature>
<feature type="transmembrane region" description="Helical" evidence="6">
    <location>
        <begin position="83"/>
        <end position="102"/>
    </location>
</feature>
<accession>A0A448NUW0</accession>
<protein>
    <submittedName>
        <fullName evidence="8">Na(+)/dicarboxylate symporter</fullName>
    </submittedName>
</protein>
<feature type="transmembrane region" description="Helical" evidence="6">
    <location>
        <begin position="305"/>
        <end position="323"/>
    </location>
</feature>
<keyword evidence="4 6" id="KW-1133">Transmembrane helix</keyword>
<feature type="transmembrane region" description="Helical" evidence="6">
    <location>
        <begin position="207"/>
        <end position="227"/>
    </location>
</feature>
<dbReference type="GO" id="GO:1905039">
    <property type="term" value="P:carboxylic acid transmembrane transport"/>
    <property type="evidence" value="ECO:0007669"/>
    <property type="project" value="UniProtKB-ARBA"/>
</dbReference>
<evidence type="ECO:0000259" key="7">
    <source>
        <dbReference type="Pfam" id="PF03600"/>
    </source>
</evidence>
<organism evidence="8 9">
    <name type="scientific">Kaistella antarctica</name>
    <dbReference type="NCBI Taxonomy" id="266748"/>
    <lineage>
        <taxon>Bacteria</taxon>
        <taxon>Pseudomonadati</taxon>
        <taxon>Bacteroidota</taxon>
        <taxon>Flavobacteriia</taxon>
        <taxon>Flavobacteriales</taxon>
        <taxon>Weeksellaceae</taxon>
        <taxon>Chryseobacterium group</taxon>
        <taxon>Kaistella</taxon>
    </lineage>
</organism>